<organism evidence="4 5">
    <name type="scientific">Parvularcula marina</name>
    <dbReference type="NCBI Taxonomy" id="2292771"/>
    <lineage>
        <taxon>Bacteria</taxon>
        <taxon>Pseudomonadati</taxon>
        <taxon>Pseudomonadota</taxon>
        <taxon>Alphaproteobacteria</taxon>
        <taxon>Parvularculales</taxon>
        <taxon>Parvularculaceae</taxon>
        <taxon>Parvularcula</taxon>
    </lineage>
</organism>
<dbReference type="PANTHER" id="PTHR43818:SF11">
    <property type="entry name" value="BCDNA.GH03377"/>
    <property type="match status" value="1"/>
</dbReference>
<dbReference type="AlphaFoldDB" id="A0A371RIH9"/>
<dbReference type="InterPro" id="IPR036291">
    <property type="entry name" value="NAD(P)-bd_dom_sf"/>
</dbReference>
<dbReference type="InParanoid" id="A0A371RIH9"/>
<dbReference type="Pfam" id="PF01408">
    <property type="entry name" value="GFO_IDH_MocA"/>
    <property type="match status" value="1"/>
</dbReference>
<dbReference type="InterPro" id="IPR050463">
    <property type="entry name" value="Gfo/Idh/MocA_oxidrdct_glycsds"/>
</dbReference>
<evidence type="ECO:0000256" key="1">
    <source>
        <dbReference type="ARBA" id="ARBA00023002"/>
    </source>
</evidence>
<sequence>MSHFNRRDAVKGGAALGAAAAFGIRPSGATPPHRLDFGVIGLNHGHVYSQCAAVIRGGGRLTHFYAVEDDLAAEFQSRFPEVKRVSDEREIIEHETIRLVVSAAIPAQRAPIGIRVMKAGKDYMADKPGITSLEQLAEVRRVQKETGRIYSISYSERFENYGSIRASELVAKGAIGDVIQTIGLGPHRIRPATRPDWFWDLAQFGGIICDIGSHQMDQFLHFTGSTEAEVVASQTGNFHNEAHPDFQDFGDAMLRGNGGVGYVRIDWFTPEGLGYWGDGRLMVLGTDGYIDLRKYVDIGGAPGRDHLFLVDQKEIRQIDCSDVVPPYGPQLVDDVLNRTETAMSQAHCFLATELALKAQVQASRADTFTPPKMPG</sequence>
<dbReference type="Proteomes" id="UP000264589">
    <property type="component" value="Unassembled WGS sequence"/>
</dbReference>
<reference evidence="4 5" key="1">
    <citation type="submission" date="2018-08" db="EMBL/GenBank/DDBJ databases">
        <title>Parvularcula sp. SM1705, isolated from surface water of the South Sea China.</title>
        <authorList>
            <person name="Sun L."/>
        </authorList>
    </citation>
    <scope>NUCLEOTIDE SEQUENCE [LARGE SCALE GENOMIC DNA]</scope>
    <source>
        <strain evidence="4 5">SM1705</strain>
    </source>
</reference>
<dbReference type="Pfam" id="PF22725">
    <property type="entry name" value="GFO_IDH_MocA_C3"/>
    <property type="match status" value="1"/>
</dbReference>
<protein>
    <submittedName>
        <fullName evidence="4">Gfo/Idh/MocA family oxidoreductase</fullName>
    </submittedName>
</protein>
<keyword evidence="1" id="KW-0560">Oxidoreductase</keyword>
<dbReference type="InterPro" id="IPR055170">
    <property type="entry name" value="GFO_IDH_MocA-like_dom"/>
</dbReference>
<dbReference type="InterPro" id="IPR000683">
    <property type="entry name" value="Gfo/Idh/MocA-like_OxRdtase_N"/>
</dbReference>
<dbReference type="InterPro" id="IPR006311">
    <property type="entry name" value="TAT_signal"/>
</dbReference>
<keyword evidence="5" id="KW-1185">Reference proteome</keyword>
<evidence type="ECO:0000259" key="2">
    <source>
        <dbReference type="Pfam" id="PF01408"/>
    </source>
</evidence>
<feature type="domain" description="Gfo/Idh/MocA-like oxidoreductase N-terminal" evidence="2">
    <location>
        <begin position="37"/>
        <end position="153"/>
    </location>
</feature>
<dbReference type="Gene3D" id="3.30.360.10">
    <property type="entry name" value="Dihydrodipicolinate Reductase, domain 2"/>
    <property type="match status" value="1"/>
</dbReference>
<dbReference type="SUPFAM" id="SSF55347">
    <property type="entry name" value="Glyceraldehyde-3-phosphate dehydrogenase-like, C-terminal domain"/>
    <property type="match status" value="1"/>
</dbReference>
<dbReference type="RefSeq" id="WP_116391899.1">
    <property type="nucleotide sequence ID" value="NZ_QUQO01000001.1"/>
</dbReference>
<dbReference type="PANTHER" id="PTHR43818">
    <property type="entry name" value="BCDNA.GH03377"/>
    <property type="match status" value="1"/>
</dbReference>
<accession>A0A371RIH9</accession>
<dbReference type="SUPFAM" id="SSF51735">
    <property type="entry name" value="NAD(P)-binding Rossmann-fold domains"/>
    <property type="match status" value="1"/>
</dbReference>
<comment type="caution">
    <text evidence="4">The sequence shown here is derived from an EMBL/GenBank/DDBJ whole genome shotgun (WGS) entry which is preliminary data.</text>
</comment>
<dbReference type="EMBL" id="QUQO01000001">
    <property type="protein sequence ID" value="RFB05267.1"/>
    <property type="molecule type" value="Genomic_DNA"/>
</dbReference>
<dbReference type="OrthoDB" id="9768836at2"/>
<dbReference type="Gene3D" id="3.40.50.720">
    <property type="entry name" value="NAD(P)-binding Rossmann-like Domain"/>
    <property type="match status" value="1"/>
</dbReference>
<feature type="domain" description="GFO/IDH/MocA-like oxidoreductase" evidence="3">
    <location>
        <begin position="165"/>
        <end position="290"/>
    </location>
</feature>
<dbReference type="PROSITE" id="PS51318">
    <property type="entry name" value="TAT"/>
    <property type="match status" value="1"/>
</dbReference>
<evidence type="ECO:0000313" key="4">
    <source>
        <dbReference type="EMBL" id="RFB05267.1"/>
    </source>
</evidence>
<gene>
    <name evidence="4" type="ORF">DX908_08360</name>
</gene>
<evidence type="ECO:0000313" key="5">
    <source>
        <dbReference type="Proteomes" id="UP000264589"/>
    </source>
</evidence>
<dbReference type="GO" id="GO:0016491">
    <property type="term" value="F:oxidoreductase activity"/>
    <property type="evidence" value="ECO:0007669"/>
    <property type="project" value="UniProtKB-KW"/>
</dbReference>
<evidence type="ECO:0000259" key="3">
    <source>
        <dbReference type="Pfam" id="PF22725"/>
    </source>
</evidence>
<proteinExistence type="predicted"/>
<name>A0A371RIH9_9PROT</name>
<dbReference type="GO" id="GO:0000166">
    <property type="term" value="F:nucleotide binding"/>
    <property type="evidence" value="ECO:0007669"/>
    <property type="project" value="InterPro"/>
</dbReference>